<dbReference type="EMBL" id="MCOG01000421">
    <property type="protein sequence ID" value="ORY08501.1"/>
    <property type="molecule type" value="Genomic_DNA"/>
</dbReference>
<dbReference type="SUPFAM" id="SSF53850">
    <property type="entry name" value="Periplasmic binding protein-like II"/>
    <property type="match status" value="1"/>
</dbReference>
<accession>A0A1Y1ZE34</accession>
<protein>
    <recommendedName>
        <fullName evidence="4">Periplasmic binding protein-like II</fullName>
    </recommendedName>
</protein>
<dbReference type="Proteomes" id="UP000193920">
    <property type="component" value="Unassembled WGS sequence"/>
</dbReference>
<organism evidence="2 3">
    <name type="scientific">Neocallimastix californiae</name>
    <dbReference type="NCBI Taxonomy" id="1754190"/>
    <lineage>
        <taxon>Eukaryota</taxon>
        <taxon>Fungi</taxon>
        <taxon>Fungi incertae sedis</taxon>
        <taxon>Chytridiomycota</taxon>
        <taxon>Chytridiomycota incertae sedis</taxon>
        <taxon>Neocallimastigomycetes</taxon>
        <taxon>Neocallimastigales</taxon>
        <taxon>Neocallimastigaceae</taxon>
        <taxon>Neocallimastix</taxon>
    </lineage>
</organism>
<dbReference type="STRING" id="1754190.A0A1Y1ZE34"/>
<feature type="transmembrane region" description="Helical" evidence="1">
    <location>
        <begin position="359"/>
        <end position="381"/>
    </location>
</feature>
<sequence>MDDKLNLGFIHSNSIVINSVVLTYSDNDDLFKRVNEEFNKYSLEKQLNITLNVITYTTSNTTNFEKEYGATIDQLLYKRSKKFDVFFYDVVYTKRYSNYLLDLYSWFPREHIELYSKGVALKTCTSNGKWIGLMGKNVFVPYWNLYILLENQEVENSFSINSLLNGNAIYLKYWYYPHGDAYKKSVLVGKNEGVSGSTIGGYNIGINKYIDYKHKLAAIEVLKYFTSKEFQKNFTIAEKYFTGISSLYDDEEVCSAIACDLAKQFQPIARPLLTEDYDDYSKEFRGYIFKFLYGNETASKVLSDIVDMTKVYEIVLNTDTTKIGYIFFIISCGLTILMPLSLLFLLHPRAVRTFRFLSTDFWVITIIGCILPLGSILAGSIDLRSKFNNTLPSNVIAGSKAHLQELTLRERLMFYHNSKVIIGLKVPSKSKSNSKVSISAMLYIKYKMFTKFLLHKNL</sequence>
<evidence type="ECO:0000313" key="2">
    <source>
        <dbReference type="EMBL" id="ORY08501.1"/>
    </source>
</evidence>
<feature type="transmembrane region" description="Helical" evidence="1">
    <location>
        <begin position="323"/>
        <end position="347"/>
    </location>
</feature>
<keyword evidence="1" id="KW-1133">Transmembrane helix</keyword>
<evidence type="ECO:0008006" key="4">
    <source>
        <dbReference type="Google" id="ProtNLM"/>
    </source>
</evidence>
<gene>
    <name evidence="2" type="ORF">LY90DRAFT_519018</name>
</gene>
<dbReference type="AlphaFoldDB" id="A0A1Y1ZE34"/>
<name>A0A1Y1ZE34_9FUNG</name>
<evidence type="ECO:0000256" key="1">
    <source>
        <dbReference type="SAM" id="Phobius"/>
    </source>
</evidence>
<proteinExistence type="predicted"/>
<evidence type="ECO:0000313" key="3">
    <source>
        <dbReference type="Proteomes" id="UP000193920"/>
    </source>
</evidence>
<keyword evidence="1" id="KW-0472">Membrane</keyword>
<keyword evidence="3" id="KW-1185">Reference proteome</keyword>
<keyword evidence="1" id="KW-0812">Transmembrane</keyword>
<reference evidence="2 3" key="1">
    <citation type="submission" date="2016-08" db="EMBL/GenBank/DDBJ databases">
        <title>A Parts List for Fungal Cellulosomes Revealed by Comparative Genomics.</title>
        <authorList>
            <consortium name="DOE Joint Genome Institute"/>
            <person name="Haitjema C.H."/>
            <person name="Gilmore S.P."/>
            <person name="Henske J.K."/>
            <person name="Solomon K.V."/>
            <person name="De Groot R."/>
            <person name="Kuo A."/>
            <person name="Mondo S.J."/>
            <person name="Salamov A.A."/>
            <person name="Labutti K."/>
            <person name="Zhao Z."/>
            <person name="Chiniquy J."/>
            <person name="Barry K."/>
            <person name="Brewer H.M."/>
            <person name="Purvine S.O."/>
            <person name="Wright A.T."/>
            <person name="Boxma B."/>
            <person name="Van Alen T."/>
            <person name="Hackstein J.H."/>
            <person name="Baker S.E."/>
            <person name="Grigoriev I.V."/>
            <person name="O'Malley M.A."/>
        </authorList>
    </citation>
    <scope>NUCLEOTIDE SEQUENCE [LARGE SCALE GENOMIC DNA]</scope>
    <source>
        <strain evidence="2 3">G1</strain>
    </source>
</reference>
<dbReference type="OrthoDB" id="2118873at2759"/>
<dbReference type="Gene3D" id="3.40.190.10">
    <property type="entry name" value="Periplasmic binding protein-like II"/>
    <property type="match status" value="3"/>
</dbReference>
<comment type="caution">
    <text evidence="2">The sequence shown here is derived from an EMBL/GenBank/DDBJ whole genome shotgun (WGS) entry which is preliminary data.</text>
</comment>